<comment type="caution">
    <text evidence="1">The sequence shown here is derived from an EMBL/GenBank/DDBJ whole genome shotgun (WGS) entry which is preliminary data.</text>
</comment>
<sequence>MYSIHIPNCKTINGVTLPTVPDLFSIGKFRPLDPGAIGSCAKVSLRQNVSRQVARPNCPRPDKMILPSDILSDISQNINQQKKSRATKAIIITGTPYKEELETSQSSKSTRVAKVKTQIKFNTAKKRSAKRDLCDQNMPSTSGLRLYVPSIKPYTKYMQTLMTSHSNNIEFEAMLIFLE</sequence>
<name>A0AA38M303_9CUCU</name>
<dbReference type="EMBL" id="JALNTZ010000009">
    <property type="protein sequence ID" value="KAJ3641885.1"/>
    <property type="molecule type" value="Genomic_DNA"/>
</dbReference>
<dbReference type="AlphaFoldDB" id="A0AA38M303"/>
<gene>
    <name evidence="1" type="ORF">Zmor_028355</name>
</gene>
<accession>A0AA38M303</accession>
<protein>
    <submittedName>
        <fullName evidence="1">Uncharacterized protein</fullName>
    </submittedName>
</protein>
<evidence type="ECO:0000313" key="1">
    <source>
        <dbReference type="EMBL" id="KAJ3641885.1"/>
    </source>
</evidence>
<proteinExistence type="predicted"/>
<evidence type="ECO:0000313" key="2">
    <source>
        <dbReference type="Proteomes" id="UP001168821"/>
    </source>
</evidence>
<dbReference type="Proteomes" id="UP001168821">
    <property type="component" value="Unassembled WGS sequence"/>
</dbReference>
<reference evidence="1" key="1">
    <citation type="journal article" date="2023" name="G3 (Bethesda)">
        <title>Whole genome assemblies of Zophobas morio and Tenebrio molitor.</title>
        <authorList>
            <person name="Kaur S."/>
            <person name="Stinson S.A."/>
            <person name="diCenzo G.C."/>
        </authorList>
    </citation>
    <scope>NUCLEOTIDE SEQUENCE</scope>
    <source>
        <strain evidence="1">QUZm001</strain>
    </source>
</reference>
<keyword evidence="2" id="KW-1185">Reference proteome</keyword>
<organism evidence="1 2">
    <name type="scientific">Zophobas morio</name>
    <dbReference type="NCBI Taxonomy" id="2755281"/>
    <lineage>
        <taxon>Eukaryota</taxon>
        <taxon>Metazoa</taxon>
        <taxon>Ecdysozoa</taxon>
        <taxon>Arthropoda</taxon>
        <taxon>Hexapoda</taxon>
        <taxon>Insecta</taxon>
        <taxon>Pterygota</taxon>
        <taxon>Neoptera</taxon>
        <taxon>Endopterygota</taxon>
        <taxon>Coleoptera</taxon>
        <taxon>Polyphaga</taxon>
        <taxon>Cucujiformia</taxon>
        <taxon>Tenebrionidae</taxon>
        <taxon>Zophobas</taxon>
    </lineage>
</organism>